<keyword evidence="5" id="KW-1185">Reference proteome</keyword>
<evidence type="ECO:0000256" key="1">
    <source>
        <dbReference type="ARBA" id="ARBA00023125"/>
    </source>
</evidence>
<dbReference type="InterPro" id="IPR001789">
    <property type="entry name" value="Sig_transdc_resp-reg_receiver"/>
</dbReference>
<dbReference type="GO" id="GO:0006355">
    <property type="term" value="P:regulation of DNA-templated transcription"/>
    <property type="evidence" value="ECO:0007669"/>
    <property type="project" value="TreeGrafter"/>
</dbReference>
<dbReference type="GO" id="GO:0000156">
    <property type="term" value="F:phosphorelay response regulator activity"/>
    <property type="evidence" value="ECO:0007669"/>
    <property type="project" value="TreeGrafter"/>
</dbReference>
<reference evidence="4" key="1">
    <citation type="submission" date="2021-04" db="EMBL/GenBank/DDBJ databases">
        <title>novel species isolated from subtropical streams in China.</title>
        <authorList>
            <person name="Lu H."/>
        </authorList>
    </citation>
    <scope>NUCLEOTIDE SEQUENCE</scope>
    <source>
        <strain evidence="4">LFS511W</strain>
    </source>
</reference>
<dbReference type="PANTHER" id="PTHR48111">
    <property type="entry name" value="REGULATOR OF RPOS"/>
    <property type="match status" value="1"/>
</dbReference>
<feature type="non-terminal residue" evidence="4">
    <location>
        <position position="1"/>
    </location>
</feature>
<gene>
    <name evidence="4" type="ORF">KDM89_22035</name>
</gene>
<dbReference type="PANTHER" id="PTHR48111:SF76">
    <property type="entry name" value="TWO-COMPONENT RESPONSE REGULATOR"/>
    <property type="match status" value="1"/>
</dbReference>
<evidence type="ECO:0000313" key="4">
    <source>
        <dbReference type="EMBL" id="MBR7784815.1"/>
    </source>
</evidence>
<dbReference type="SUPFAM" id="SSF52172">
    <property type="entry name" value="CheY-like"/>
    <property type="match status" value="1"/>
</dbReference>
<organism evidence="4 5">
    <name type="scientific">Undibacterium luofuense</name>
    <dbReference type="NCBI Taxonomy" id="2828733"/>
    <lineage>
        <taxon>Bacteria</taxon>
        <taxon>Pseudomonadati</taxon>
        <taxon>Pseudomonadota</taxon>
        <taxon>Betaproteobacteria</taxon>
        <taxon>Burkholderiales</taxon>
        <taxon>Oxalobacteraceae</taxon>
        <taxon>Undibacterium</taxon>
    </lineage>
</organism>
<dbReference type="GO" id="GO:0005829">
    <property type="term" value="C:cytosol"/>
    <property type="evidence" value="ECO:0007669"/>
    <property type="project" value="TreeGrafter"/>
</dbReference>
<feature type="domain" description="Response regulatory" evidence="3">
    <location>
        <begin position="1"/>
        <end position="59"/>
    </location>
</feature>
<name>A0A941DRV4_9BURK</name>
<keyword evidence="2" id="KW-0597">Phosphoprotein</keyword>
<evidence type="ECO:0000256" key="2">
    <source>
        <dbReference type="PROSITE-ProRule" id="PRU00169"/>
    </source>
</evidence>
<dbReference type="GO" id="GO:0032993">
    <property type="term" value="C:protein-DNA complex"/>
    <property type="evidence" value="ECO:0007669"/>
    <property type="project" value="TreeGrafter"/>
</dbReference>
<dbReference type="GO" id="GO:0000976">
    <property type="term" value="F:transcription cis-regulatory region binding"/>
    <property type="evidence" value="ECO:0007669"/>
    <property type="project" value="TreeGrafter"/>
</dbReference>
<dbReference type="AlphaFoldDB" id="A0A941DRV4"/>
<dbReference type="RefSeq" id="WP_212689877.1">
    <property type="nucleotide sequence ID" value="NZ_JAGSPN010000649.1"/>
</dbReference>
<sequence length="94" mass="10340">DGLTLLKGIREAGKSNPVLILSALTSIDERVSGLRGGGDDYLTKPFAFSELLARCEALLRRSSAIREETQELWIADLRLDLRSRKADRAGKAIN</sequence>
<comment type="caution">
    <text evidence="4">The sequence shown here is derived from an EMBL/GenBank/DDBJ whole genome shotgun (WGS) entry which is preliminary data.</text>
</comment>
<evidence type="ECO:0000259" key="3">
    <source>
        <dbReference type="PROSITE" id="PS50110"/>
    </source>
</evidence>
<dbReference type="InterPro" id="IPR011006">
    <property type="entry name" value="CheY-like_superfamily"/>
</dbReference>
<accession>A0A941DRV4</accession>
<evidence type="ECO:0000313" key="5">
    <source>
        <dbReference type="Proteomes" id="UP000680067"/>
    </source>
</evidence>
<dbReference type="PROSITE" id="PS50110">
    <property type="entry name" value="RESPONSE_REGULATORY"/>
    <property type="match status" value="1"/>
</dbReference>
<dbReference type="Pfam" id="PF00072">
    <property type="entry name" value="Response_reg"/>
    <property type="match status" value="1"/>
</dbReference>
<dbReference type="Gene3D" id="3.40.50.2300">
    <property type="match status" value="1"/>
</dbReference>
<dbReference type="Proteomes" id="UP000680067">
    <property type="component" value="Unassembled WGS sequence"/>
</dbReference>
<dbReference type="EMBL" id="JAGSPN010000649">
    <property type="protein sequence ID" value="MBR7784815.1"/>
    <property type="molecule type" value="Genomic_DNA"/>
</dbReference>
<keyword evidence="1" id="KW-0238">DNA-binding</keyword>
<proteinExistence type="predicted"/>
<feature type="modified residue" description="4-aspartylphosphate" evidence="2">
    <location>
        <position position="1"/>
    </location>
</feature>
<dbReference type="InterPro" id="IPR039420">
    <property type="entry name" value="WalR-like"/>
</dbReference>
<protein>
    <submittedName>
        <fullName evidence="4">Response regulator</fullName>
    </submittedName>
</protein>
<feature type="non-terminal residue" evidence="4">
    <location>
        <position position="94"/>
    </location>
</feature>